<reference evidence="2" key="1">
    <citation type="journal article" date="2019" name="Int. J. Syst. Evol. Microbiol.">
        <title>The Global Catalogue of Microorganisms (GCM) 10K type strain sequencing project: providing services to taxonomists for standard genome sequencing and annotation.</title>
        <authorList>
            <consortium name="The Broad Institute Genomics Platform"/>
            <consortium name="The Broad Institute Genome Sequencing Center for Infectious Disease"/>
            <person name="Wu L."/>
            <person name="Ma J."/>
        </authorList>
    </citation>
    <scope>NUCLEOTIDE SEQUENCE [LARGE SCALE GENOMIC DNA]</scope>
    <source>
        <strain evidence="2">KCTC 33676</strain>
    </source>
</reference>
<comment type="caution">
    <text evidence="1">The sequence shown here is derived from an EMBL/GenBank/DDBJ whole genome shotgun (WGS) entry which is preliminary data.</text>
</comment>
<dbReference type="RefSeq" id="WP_379930168.1">
    <property type="nucleotide sequence ID" value="NZ_JBHUMM010000042.1"/>
</dbReference>
<dbReference type="Proteomes" id="UP001597497">
    <property type="component" value="Unassembled WGS sequence"/>
</dbReference>
<sequence>MNRTPCLDIHTESTGKNMEEKVVPSLAEEVKLEVEEIPISRLWLSGYRVIGYPKKIRTNLMGRFEVLVSVSDSWLSIASETEPVCLPSLKSPESLKYPESLPSLPSLAIWAEHLDGSTDIYAAAVRYDENQGLITLQSWVESVRLMAVIALPSLDQPPSSLPWITTSDDTVSCP</sequence>
<dbReference type="EMBL" id="JBHUMM010000042">
    <property type="protein sequence ID" value="MFD2672605.1"/>
    <property type="molecule type" value="Genomic_DNA"/>
</dbReference>
<proteinExistence type="predicted"/>
<organism evidence="1 2">
    <name type="scientific">Marinicrinis sediminis</name>
    <dbReference type="NCBI Taxonomy" id="1652465"/>
    <lineage>
        <taxon>Bacteria</taxon>
        <taxon>Bacillati</taxon>
        <taxon>Bacillota</taxon>
        <taxon>Bacilli</taxon>
        <taxon>Bacillales</taxon>
        <taxon>Paenibacillaceae</taxon>
    </lineage>
</organism>
<accession>A0ABW5RD12</accession>
<evidence type="ECO:0000313" key="2">
    <source>
        <dbReference type="Proteomes" id="UP001597497"/>
    </source>
</evidence>
<evidence type="ECO:0000313" key="1">
    <source>
        <dbReference type="EMBL" id="MFD2672605.1"/>
    </source>
</evidence>
<keyword evidence="2" id="KW-1185">Reference proteome</keyword>
<protein>
    <submittedName>
        <fullName evidence="1">Uncharacterized protein</fullName>
    </submittedName>
</protein>
<gene>
    <name evidence="1" type="ORF">ACFSUC_13635</name>
</gene>
<name>A0ABW5RD12_9BACL</name>